<dbReference type="PANTHER" id="PTHR44027:SF7">
    <property type="entry name" value="DNAJ HOMOLOG SUBFAMILY C MEMBER 5 HOMOLOG"/>
    <property type="match status" value="1"/>
</dbReference>
<evidence type="ECO:0000256" key="2">
    <source>
        <dbReference type="ARBA" id="ARBA00023136"/>
    </source>
</evidence>
<sequence>MRTYFWSLFETASGFIFPQLALRFHPDKNPDDPNASEKVRRFYFFLPLCQFKEINRAHAVLSDPTKRRIYDQYGSFGIYLAEQVDEDTMRAYFALQNPCLKVSNYSLSETVR</sequence>
<reference evidence="7 8" key="1">
    <citation type="submission" date="2015-03" db="EMBL/GenBank/DDBJ databases">
        <title>Draft genome of the nematode, Opisthorchis viverrini.</title>
        <authorList>
            <person name="Mitreva M."/>
        </authorList>
    </citation>
    <scope>NUCLEOTIDE SEQUENCE [LARGE SCALE GENOMIC DNA]</scope>
    <source>
        <strain evidence="7">Khon Kaen</strain>
    </source>
</reference>
<keyword evidence="4" id="KW-0143">Chaperone</keyword>
<keyword evidence="2" id="KW-0472">Membrane</keyword>
<protein>
    <submittedName>
        <fullName evidence="7">DnaJ domain protein</fullName>
    </submittedName>
</protein>
<gene>
    <name evidence="7" type="ORF">X801_10699</name>
</gene>
<dbReference type="Pfam" id="PF00226">
    <property type="entry name" value="DnaJ"/>
    <property type="match status" value="1"/>
</dbReference>
<evidence type="ECO:0000313" key="8">
    <source>
        <dbReference type="Proteomes" id="UP000243686"/>
    </source>
</evidence>
<dbReference type="PROSITE" id="PS00636">
    <property type="entry name" value="DNAJ_1"/>
    <property type="match status" value="1"/>
</dbReference>
<evidence type="ECO:0000256" key="5">
    <source>
        <dbReference type="ARBA" id="ARBA00023288"/>
    </source>
</evidence>
<feature type="domain" description="J" evidence="6">
    <location>
        <begin position="1"/>
        <end position="74"/>
    </location>
</feature>
<keyword evidence="3" id="KW-0564">Palmitate</keyword>
<dbReference type="PROSITE" id="PS50076">
    <property type="entry name" value="DNAJ_2"/>
    <property type="match status" value="1"/>
</dbReference>
<dbReference type="GO" id="GO:0016020">
    <property type="term" value="C:membrane"/>
    <property type="evidence" value="ECO:0007669"/>
    <property type="project" value="UniProtKB-SubCell"/>
</dbReference>
<comment type="subcellular location">
    <subcellularLocation>
        <location evidence="1">Membrane</location>
        <topology evidence="1">Lipid-anchor</topology>
    </subcellularLocation>
</comment>
<dbReference type="Gene3D" id="1.10.287.110">
    <property type="entry name" value="DnaJ domain"/>
    <property type="match status" value="1"/>
</dbReference>
<dbReference type="GO" id="GO:0005737">
    <property type="term" value="C:cytoplasm"/>
    <property type="evidence" value="ECO:0007669"/>
    <property type="project" value="UniProtKB-ARBA"/>
</dbReference>
<evidence type="ECO:0000256" key="3">
    <source>
        <dbReference type="ARBA" id="ARBA00023139"/>
    </source>
</evidence>
<dbReference type="PANTHER" id="PTHR44027">
    <property type="entry name" value="DNAJ HOMOLOG SUBFAMILY C MEMBER 5 HOMOLOG"/>
    <property type="match status" value="1"/>
</dbReference>
<dbReference type="InterPro" id="IPR001623">
    <property type="entry name" value="DnaJ_domain"/>
</dbReference>
<keyword evidence="8" id="KW-1185">Reference proteome</keyword>
<dbReference type="SUPFAM" id="SSF46565">
    <property type="entry name" value="Chaperone J-domain"/>
    <property type="match status" value="1"/>
</dbReference>
<keyword evidence="5" id="KW-0449">Lipoprotein</keyword>
<organism evidence="7 8">
    <name type="scientific">Opisthorchis viverrini</name>
    <name type="common">Southeast Asian liver fluke</name>
    <dbReference type="NCBI Taxonomy" id="6198"/>
    <lineage>
        <taxon>Eukaryota</taxon>
        <taxon>Metazoa</taxon>
        <taxon>Spiralia</taxon>
        <taxon>Lophotrochozoa</taxon>
        <taxon>Platyhelminthes</taxon>
        <taxon>Trematoda</taxon>
        <taxon>Digenea</taxon>
        <taxon>Opisthorchiida</taxon>
        <taxon>Opisthorchiata</taxon>
        <taxon>Opisthorchiidae</taxon>
        <taxon>Opisthorchis</taxon>
    </lineage>
</organism>
<evidence type="ECO:0000256" key="1">
    <source>
        <dbReference type="ARBA" id="ARBA00004635"/>
    </source>
</evidence>
<evidence type="ECO:0000259" key="6">
    <source>
        <dbReference type="PROSITE" id="PS50076"/>
    </source>
</evidence>
<accession>A0A1S8WGG5</accession>
<dbReference type="CDD" id="cd06257">
    <property type="entry name" value="DnaJ"/>
    <property type="match status" value="1"/>
</dbReference>
<dbReference type="InterPro" id="IPR018253">
    <property type="entry name" value="DnaJ_domain_CS"/>
</dbReference>
<evidence type="ECO:0000256" key="4">
    <source>
        <dbReference type="ARBA" id="ARBA00023186"/>
    </source>
</evidence>
<proteinExistence type="predicted"/>
<name>A0A1S8WGG5_OPIVI</name>
<dbReference type="EMBL" id="KV907335">
    <property type="protein sequence ID" value="OON13527.1"/>
    <property type="molecule type" value="Genomic_DNA"/>
</dbReference>
<dbReference type="PRINTS" id="PR00625">
    <property type="entry name" value="JDOMAIN"/>
</dbReference>
<dbReference type="Proteomes" id="UP000243686">
    <property type="component" value="Unassembled WGS sequence"/>
</dbReference>
<dbReference type="InterPro" id="IPR036869">
    <property type="entry name" value="J_dom_sf"/>
</dbReference>
<dbReference type="InterPro" id="IPR051434">
    <property type="entry name" value="DnaJ_C_subfamily_member5"/>
</dbReference>
<dbReference type="AlphaFoldDB" id="A0A1S8WGG5"/>
<evidence type="ECO:0000313" key="7">
    <source>
        <dbReference type="EMBL" id="OON13527.1"/>
    </source>
</evidence>